<proteinExistence type="predicted"/>
<organism evidence="1 2">
    <name type="scientific">Providencia rustigianii</name>
    <dbReference type="NCBI Taxonomy" id="158850"/>
    <lineage>
        <taxon>Bacteria</taxon>
        <taxon>Pseudomonadati</taxon>
        <taxon>Pseudomonadota</taxon>
        <taxon>Gammaproteobacteria</taxon>
        <taxon>Enterobacterales</taxon>
        <taxon>Morganellaceae</taxon>
        <taxon>Providencia</taxon>
    </lineage>
</organism>
<name>A0A379FYA8_9GAMM</name>
<evidence type="ECO:0000313" key="1">
    <source>
        <dbReference type="EMBL" id="SUC33824.1"/>
    </source>
</evidence>
<protein>
    <submittedName>
        <fullName evidence="1">Uncharacterized protein</fullName>
    </submittedName>
</protein>
<gene>
    <name evidence="1" type="ORF">NCTC12026_00145</name>
</gene>
<dbReference type="Proteomes" id="UP000255129">
    <property type="component" value="Unassembled WGS sequence"/>
</dbReference>
<accession>A0A379FYA8</accession>
<evidence type="ECO:0000313" key="2">
    <source>
        <dbReference type="Proteomes" id="UP000255129"/>
    </source>
</evidence>
<dbReference type="EMBL" id="UGUA01000001">
    <property type="protein sequence ID" value="SUC33824.1"/>
    <property type="molecule type" value="Genomic_DNA"/>
</dbReference>
<dbReference type="RefSeq" id="WP_011039703.1">
    <property type="nucleotide sequence ID" value="NZ_UGUA01000001.1"/>
</dbReference>
<dbReference type="GeneID" id="89492206"/>
<reference evidence="1 2" key="1">
    <citation type="submission" date="2018-06" db="EMBL/GenBank/DDBJ databases">
        <authorList>
            <consortium name="Pathogen Informatics"/>
            <person name="Doyle S."/>
        </authorList>
    </citation>
    <scope>NUCLEOTIDE SEQUENCE [LARGE SCALE GENOMIC DNA]</scope>
    <source>
        <strain evidence="1 2">NCTC12026</strain>
    </source>
</reference>
<dbReference type="AlphaFoldDB" id="A0A379FYA8"/>
<sequence>MTTKQTHKNPSIQREIVRNLAAGMQLTTVKELTRMVKEVGYRFDRDLDTRSTSRIMSGPGAGDSYPNCYLYVVQDDDGLSAYHYQARRDANYEKLKTIRNDFFAVTNNHVVVF</sequence>